<dbReference type="Proteomes" id="UP000249419">
    <property type="component" value="Unassembled WGS sequence"/>
</dbReference>
<reference evidence="2 3" key="1">
    <citation type="submission" date="2018-03" db="EMBL/GenBank/DDBJ databases">
        <title>Defining the species Micromonospora saelicesensis and Micromonospora noduli under the framework of genomics.</title>
        <authorList>
            <person name="Riesco R."/>
            <person name="Trujillo M.E."/>
        </authorList>
    </citation>
    <scope>NUCLEOTIDE SEQUENCE [LARGE SCALE GENOMIC DNA]</scope>
    <source>
        <strain evidence="2 3">PSN13</strain>
    </source>
</reference>
<evidence type="ECO:0000256" key="1">
    <source>
        <dbReference type="SAM" id="Phobius"/>
    </source>
</evidence>
<keyword evidence="1" id="KW-0812">Transmembrane</keyword>
<proteinExistence type="predicted"/>
<accession>A0A328NT21</accession>
<sequence length="122" mass="13112">MSSCSVLPVGRLVDRQRDLAGWLVTPLFTLVAAPVLACLVGVLGSLGDHNGPPALCKEAIAENMCEETSLGVAGVHVVISGAMWLLLWVIPWWRGLRTVRVLLAVAATVVLVLLPVRMFNWS</sequence>
<evidence type="ECO:0000313" key="3">
    <source>
        <dbReference type="Proteomes" id="UP000249419"/>
    </source>
</evidence>
<protein>
    <submittedName>
        <fullName evidence="2">Uncharacterized protein</fullName>
    </submittedName>
</protein>
<feature type="transmembrane region" description="Helical" evidence="1">
    <location>
        <begin position="20"/>
        <end position="43"/>
    </location>
</feature>
<keyword evidence="1" id="KW-0472">Membrane</keyword>
<keyword evidence="1" id="KW-1133">Transmembrane helix</keyword>
<dbReference type="AlphaFoldDB" id="A0A328NT21"/>
<organism evidence="2 3">
    <name type="scientific">Micromonospora saelicesensis</name>
    <dbReference type="NCBI Taxonomy" id="285676"/>
    <lineage>
        <taxon>Bacteria</taxon>
        <taxon>Bacillati</taxon>
        <taxon>Actinomycetota</taxon>
        <taxon>Actinomycetes</taxon>
        <taxon>Micromonosporales</taxon>
        <taxon>Micromonosporaceae</taxon>
        <taxon>Micromonospora</taxon>
    </lineage>
</organism>
<gene>
    <name evidence="2" type="ORF">PSN13_02200</name>
</gene>
<feature type="transmembrane region" description="Helical" evidence="1">
    <location>
        <begin position="101"/>
        <end position="119"/>
    </location>
</feature>
<dbReference type="EMBL" id="PYAG01000009">
    <property type="protein sequence ID" value="RAO35777.1"/>
    <property type="molecule type" value="Genomic_DNA"/>
</dbReference>
<evidence type="ECO:0000313" key="2">
    <source>
        <dbReference type="EMBL" id="RAO35777.1"/>
    </source>
</evidence>
<name>A0A328NT21_9ACTN</name>
<comment type="caution">
    <text evidence="2">The sequence shown here is derived from an EMBL/GenBank/DDBJ whole genome shotgun (WGS) entry which is preliminary data.</text>
</comment>
<feature type="transmembrane region" description="Helical" evidence="1">
    <location>
        <begin position="70"/>
        <end position="89"/>
    </location>
</feature>